<feature type="transmembrane region" description="Helical" evidence="6">
    <location>
        <begin position="291"/>
        <end position="310"/>
    </location>
</feature>
<feature type="signal peptide" evidence="7">
    <location>
        <begin position="1"/>
        <end position="19"/>
    </location>
</feature>
<accession>A0A0G4H915</accession>
<dbReference type="GO" id="GO:0015995">
    <property type="term" value="P:chlorophyll biosynthetic process"/>
    <property type="evidence" value="ECO:0007669"/>
    <property type="project" value="UniProtKB-KW"/>
</dbReference>
<dbReference type="NCBIfam" id="NF005742">
    <property type="entry name" value="PRK07566.1"/>
    <property type="match status" value="1"/>
</dbReference>
<dbReference type="InterPro" id="IPR044878">
    <property type="entry name" value="UbiA_sf"/>
</dbReference>
<keyword evidence="7" id="KW-0732">Signal</keyword>
<gene>
    <name evidence="8" type="ORF">Cvel_5892</name>
</gene>
<evidence type="ECO:0000256" key="1">
    <source>
        <dbReference type="ARBA" id="ARBA00004141"/>
    </source>
</evidence>
<feature type="transmembrane region" description="Helical" evidence="6">
    <location>
        <begin position="116"/>
        <end position="136"/>
    </location>
</feature>
<dbReference type="GO" id="GO:0016020">
    <property type="term" value="C:membrane"/>
    <property type="evidence" value="ECO:0007669"/>
    <property type="project" value="UniProtKB-SubCell"/>
</dbReference>
<evidence type="ECO:0000256" key="2">
    <source>
        <dbReference type="ARBA" id="ARBA00022692"/>
    </source>
</evidence>
<keyword evidence="4 6" id="KW-0472">Membrane</keyword>
<dbReference type="EMBL" id="CDMZ01002006">
    <property type="protein sequence ID" value="CEM40273.1"/>
    <property type="molecule type" value="Genomic_DNA"/>
</dbReference>
<dbReference type="NCBIfam" id="TIGR01476">
    <property type="entry name" value="chlor_syn_BchG"/>
    <property type="match status" value="1"/>
</dbReference>
<proteinExistence type="predicted"/>
<dbReference type="PhylomeDB" id="A0A0G4H915"/>
<keyword evidence="2 6" id="KW-0812">Transmembrane</keyword>
<dbReference type="PANTHER" id="PTHR42723:SF1">
    <property type="entry name" value="CHLOROPHYLL SYNTHASE, CHLOROPLASTIC"/>
    <property type="match status" value="1"/>
</dbReference>
<evidence type="ECO:0000256" key="5">
    <source>
        <dbReference type="ARBA" id="ARBA00023171"/>
    </source>
</evidence>
<dbReference type="CDD" id="cd13958">
    <property type="entry name" value="PT_UbiA_chlorophyll"/>
    <property type="match status" value="1"/>
</dbReference>
<reference evidence="8" key="1">
    <citation type="submission" date="2014-11" db="EMBL/GenBank/DDBJ databases">
        <authorList>
            <person name="Otto D Thomas"/>
            <person name="Naeem Raeece"/>
        </authorList>
    </citation>
    <scope>NUCLEOTIDE SEQUENCE</scope>
</reference>
<name>A0A0G4H915_9ALVE</name>
<dbReference type="AlphaFoldDB" id="A0A0G4H915"/>
<dbReference type="Gene3D" id="1.10.357.140">
    <property type="entry name" value="UbiA prenyltransferase"/>
    <property type="match status" value="1"/>
</dbReference>
<protein>
    <recommendedName>
        <fullName evidence="9">Chlorophyll synthase</fullName>
    </recommendedName>
</protein>
<evidence type="ECO:0000256" key="4">
    <source>
        <dbReference type="ARBA" id="ARBA00023136"/>
    </source>
</evidence>
<keyword evidence="5" id="KW-0149">Chlorophyll biosynthesis</keyword>
<dbReference type="InterPro" id="IPR050475">
    <property type="entry name" value="Prenyltransferase_related"/>
</dbReference>
<sequence>MLVATFLVSAVALASNVAAAFVAVSTSPSSRRTVRDASQGLPSLILRKTGNSSLPPAQEPVFRWSKSDSASDEKKKKNNNDVFDSDTRRLLGIKDASFSATDKWKIRLQLTKPITWVPLSLVVMCGAAASGNYHWIWNPLDVSDRNAALGLEDAVKGFLAVVLAGPFSEGFAQTINDWYDREIDAINEPHRPIPSGAISKEEVFQQLWALFLGGTLLAGALDWWSGHQQPTVLGIALLGYLVSYIYSAPPLKLKQNGWVGDLAIGLCYISLPWWCGFAVFRDSFDHPVAHFGVPVLLSLAGIGAGIVNDFKSMEGDKKFGLKSIPVLVGADAAKWIAAMVPDAAQLATAAYLASIGEQTYALVVLLAMVPQIFFQTTLLIPDPFGNDVRYMASSQPFLFLSVLATALCIGRHEWAAAQV</sequence>
<evidence type="ECO:0000256" key="3">
    <source>
        <dbReference type="ARBA" id="ARBA00022989"/>
    </source>
</evidence>
<evidence type="ECO:0000256" key="6">
    <source>
        <dbReference type="SAM" id="Phobius"/>
    </source>
</evidence>
<dbReference type="VEuPathDB" id="CryptoDB:Cvel_5892"/>
<evidence type="ECO:0008006" key="9">
    <source>
        <dbReference type="Google" id="ProtNLM"/>
    </source>
</evidence>
<dbReference type="InterPro" id="IPR000537">
    <property type="entry name" value="UbiA_prenyltransferase"/>
</dbReference>
<dbReference type="Pfam" id="PF01040">
    <property type="entry name" value="UbiA"/>
    <property type="match status" value="1"/>
</dbReference>
<dbReference type="InterPro" id="IPR006372">
    <property type="entry name" value="Chl_synth"/>
</dbReference>
<feature type="transmembrane region" description="Helical" evidence="6">
    <location>
        <begin position="258"/>
        <end position="279"/>
    </location>
</feature>
<feature type="transmembrane region" description="Helical" evidence="6">
    <location>
        <begin position="360"/>
        <end position="380"/>
    </location>
</feature>
<feature type="chain" id="PRO_5005191572" description="Chlorophyll synthase" evidence="7">
    <location>
        <begin position="20"/>
        <end position="419"/>
    </location>
</feature>
<comment type="subcellular location">
    <subcellularLocation>
        <location evidence="1">Membrane</location>
        <topology evidence="1">Multi-pass membrane protein</topology>
    </subcellularLocation>
</comment>
<keyword evidence="3 6" id="KW-1133">Transmembrane helix</keyword>
<dbReference type="GO" id="GO:0016765">
    <property type="term" value="F:transferase activity, transferring alkyl or aryl (other than methyl) groups"/>
    <property type="evidence" value="ECO:0007669"/>
    <property type="project" value="InterPro"/>
</dbReference>
<organism evidence="8">
    <name type="scientific">Chromera velia CCMP2878</name>
    <dbReference type="NCBI Taxonomy" id="1169474"/>
    <lineage>
        <taxon>Eukaryota</taxon>
        <taxon>Sar</taxon>
        <taxon>Alveolata</taxon>
        <taxon>Colpodellida</taxon>
        <taxon>Chromeraceae</taxon>
        <taxon>Chromera</taxon>
    </lineage>
</organism>
<feature type="transmembrane region" description="Helical" evidence="6">
    <location>
        <begin position="207"/>
        <end position="224"/>
    </location>
</feature>
<evidence type="ECO:0000313" key="8">
    <source>
        <dbReference type="EMBL" id="CEM40273.1"/>
    </source>
</evidence>
<feature type="transmembrane region" description="Helical" evidence="6">
    <location>
        <begin position="392"/>
        <end position="410"/>
    </location>
</feature>
<feature type="transmembrane region" description="Helical" evidence="6">
    <location>
        <begin position="230"/>
        <end position="246"/>
    </location>
</feature>
<evidence type="ECO:0000256" key="7">
    <source>
        <dbReference type="SAM" id="SignalP"/>
    </source>
</evidence>
<dbReference type="PANTHER" id="PTHR42723">
    <property type="entry name" value="CHLOROPHYLL SYNTHASE"/>
    <property type="match status" value="1"/>
</dbReference>